<feature type="coiled-coil region" evidence="1">
    <location>
        <begin position="11"/>
        <end position="38"/>
    </location>
</feature>
<evidence type="ECO:0000256" key="1">
    <source>
        <dbReference type="SAM" id="Coils"/>
    </source>
</evidence>
<proteinExistence type="predicted"/>
<organism evidence="2">
    <name type="scientific">CrAss-like virus sp. ctWDt29</name>
    <dbReference type="NCBI Taxonomy" id="2825836"/>
    <lineage>
        <taxon>Viruses</taxon>
        <taxon>Duplodnaviria</taxon>
        <taxon>Heunggongvirae</taxon>
        <taxon>Uroviricota</taxon>
        <taxon>Caudoviricetes</taxon>
        <taxon>Crassvirales</taxon>
    </lineage>
</organism>
<reference evidence="2" key="1">
    <citation type="journal article" date="2021" name="Proc. Natl. Acad. Sci. U.S.A.">
        <title>A Catalog of Tens of Thousands of Viruses from Human Metagenomes Reveals Hidden Associations with Chronic Diseases.</title>
        <authorList>
            <person name="Tisza M.J."/>
            <person name="Buck C.B."/>
        </authorList>
    </citation>
    <scope>NUCLEOTIDE SEQUENCE</scope>
    <source>
        <strain evidence="2">CtWDt29</strain>
    </source>
</reference>
<name>A0A8S5NVH7_9CAUD</name>
<accession>A0A8S5NVH7</accession>
<sequence length="48" mass="5323">MATYQEILGDKTRMNRAIKVAKSQAADLTKRANALQSVARTKSSSKRK</sequence>
<keyword evidence="1" id="KW-0175">Coiled coil</keyword>
<dbReference type="EMBL" id="BK015261">
    <property type="protein sequence ID" value="DAD98380.1"/>
    <property type="molecule type" value="Genomic_DNA"/>
</dbReference>
<protein>
    <submittedName>
        <fullName evidence="2">Uncharacterized protein</fullName>
    </submittedName>
</protein>
<evidence type="ECO:0000313" key="2">
    <source>
        <dbReference type="EMBL" id="DAD98380.1"/>
    </source>
</evidence>